<dbReference type="GO" id="GO:0003723">
    <property type="term" value="F:RNA binding"/>
    <property type="evidence" value="ECO:0007669"/>
    <property type="project" value="UniProtKB-UniRule"/>
</dbReference>
<proteinExistence type="inferred from homology"/>
<organism evidence="8 9">
    <name type="scientific">Geotrichum candidum</name>
    <name type="common">Oospora lactis</name>
    <name type="synonym">Dipodascus geotrichum</name>
    <dbReference type="NCBI Taxonomy" id="1173061"/>
    <lineage>
        <taxon>Eukaryota</taxon>
        <taxon>Fungi</taxon>
        <taxon>Dikarya</taxon>
        <taxon>Ascomycota</taxon>
        <taxon>Saccharomycotina</taxon>
        <taxon>Dipodascomycetes</taxon>
        <taxon>Dipodascales</taxon>
        <taxon>Dipodascaceae</taxon>
        <taxon>Geotrichum</taxon>
    </lineage>
</organism>
<name>A0A0J9X908_GEOCN</name>
<evidence type="ECO:0000256" key="6">
    <source>
        <dbReference type="RuleBase" id="RU368003"/>
    </source>
</evidence>
<gene>
    <name evidence="8" type="ORF">BN980_GECA04s07204g</name>
</gene>
<sequence length="229" mass="24903">MEKLPSVQKFSDNLASQLAALKKNIAPIVHGVVPESLAPLDQAQHYALLTYALDSVVFAQLKATGADLKGHPIMLELERVKALMDKIKRFEAGDLSDPVAKSNSRIDKQAAARFIKHVIGGSNVIGNETTSRSAQAASKPDPDSYLQKMAKAAEKSKQAKASPVEISDDEPSSAKESTKPKETTKSKRTSPPKEEEGSDDIEVKEVKHKKRKRTSTLSSASWKKSKDKA</sequence>
<dbReference type="GO" id="GO:0003677">
    <property type="term" value="F:DNA binding"/>
    <property type="evidence" value="ECO:0007669"/>
    <property type="project" value="TreeGrafter"/>
</dbReference>
<evidence type="ECO:0000256" key="1">
    <source>
        <dbReference type="ARBA" id="ARBA00004123"/>
    </source>
</evidence>
<evidence type="ECO:0000256" key="5">
    <source>
        <dbReference type="ARBA" id="ARBA00023242"/>
    </source>
</evidence>
<dbReference type="PANTHER" id="PTHR15341:SF3">
    <property type="entry name" value="NUCLEAR NUCLEIC ACID-BINDING PROTEIN C1D"/>
    <property type="match status" value="1"/>
</dbReference>
<evidence type="ECO:0000256" key="4">
    <source>
        <dbReference type="ARBA" id="ARBA00022884"/>
    </source>
</evidence>
<reference evidence="8" key="1">
    <citation type="submission" date="2014-03" db="EMBL/GenBank/DDBJ databases">
        <authorList>
            <person name="Casaregola S."/>
        </authorList>
    </citation>
    <scope>NUCLEOTIDE SEQUENCE [LARGE SCALE GENOMIC DNA]</scope>
    <source>
        <strain evidence="8">CLIB 918</strain>
    </source>
</reference>
<evidence type="ECO:0000256" key="2">
    <source>
        <dbReference type="ARBA" id="ARBA00009154"/>
    </source>
</evidence>
<dbReference type="STRING" id="1173061.A0A0J9X908"/>
<dbReference type="OrthoDB" id="1421013at2759"/>
<evidence type="ECO:0000256" key="7">
    <source>
        <dbReference type="SAM" id="MobiDB-lite"/>
    </source>
</evidence>
<dbReference type="InterPro" id="IPR011082">
    <property type="entry name" value="Exosome-assoc_fac/DNA_repair"/>
</dbReference>
<dbReference type="GO" id="GO:0000178">
    <property type="term" value="C:exosome (RNase complex)"/>
    <property type="evidence" value="ECO:0007669"/>
    <property type="project" value="TreeGrafter"/>
</dbReference>
<keyword evidence="3 6" id="KW-0698">rRNA processing</keyword>
<comment type="caution">
    <text evidence="8">The sequence shown here is derived from an EMBL/GenBank/DDBJ whole genome shotgun (WGS) entry which is preliminary data.</text>
</comment>
<dbReference type="PANTHER" id="PTHR15341">
    <property type="entry name" value="SUN-COR STEROID HORMONE RECEPTOR CO-REPRESSOR"/>
    <property type="match status" value="1"/>
</dbReference>
<comment type="subcellular location">
    <subcellularLocation>
        <location evidence="1 6">Nucleus</location>
    </subcellularLocation>
</comment>
<dbReference type="InterPro" id="IPR007146">
    <property type="entry name" value="Sas10/Utp3/C1D"/>
</dbReference>
<feature type="compositionally biased region" description="Polar residues" evidence="7">
    <location>
        <begin position="125"/>
        <end position="136"/>
    </location>
</feature>
<evidence type="ECO:0000313" key="9">
    <source>
        <dbReference type="Proteomes" id="UP000242525"/>
    </source>
</evidence>
<dbReference type="Pfam" id="PF04000">
    <property type="entry name" value="Sas10_Utp3"/>
    <property type="match status" value="1"/>
</dbReference>
<feature type="compositionally biased region" description="Basic and acidic residues" evidence="7">
    <location>
        <begin position="172"/>
        <end position="205"/>
    </location>
</feature>
<dbReference type="GO" id="GO:0000460">
    <property type="term" value="P:maturation of 5.8S rRNA"/>
    <property type="evidence" value="ECO:0007669"/>
    <property type="project" value="TreeGrafter"/>
</dbReference>
<protein>
    <recommendedName>
        <fullName evidence="6">Exosome complex protein</fullName>
    </recommendedName>
</protein>
<keyword evidence="9" id="KW-1185">Reference proteome</keyword>
<evidence type="ECO:0000256" key="3">
    <source>
        <dbReference type="ARBA" id="ARBA00022552"/>
    </source>
</evidence>
<dbReference type="GO" id="GO:0005730">
    <property type="term" value="C:nucleolus"/>
    <property type="evidence" value="ECO:0007669"/>
    <property type="project" value="TreeGrafter"/>
</dbReference>
<dbReference type="EMBL" id="CCBN010000004">
    <property type="protein sequence ID" value="CDO53282.1"/>
    <property type="molecule type" value="Genomic_DNA"/>
</dbReference>
<evidence type="ECO:0000313" key="8">
    <source>
        <dbReference type="EMBL" id="CDO53282.1"/>
    </source>
</evidence>
<accession>A0A0J9X908</accession>
<keyword evidence="4 6" id="KW-0694">RNA-binding</keyword>
<comment type="function">
    <text evidence="6">Required for exosome-dependent processing of pre-rRNA and small nucleolar RNA (snRNA) precursors. Involved in processing of 35S pre-rRNA at the A0, A1 and A2 sites.</text>
</comment>
<comment type="similarity">
    <text evidence="2 6">Belongs to the C1D family.</text>
</comment>
<keyword evidence="5 6" id="KW-0539">Nucleus</keyword>
<feature type="region of interest" description="Disordered" evidence="7">
    <location>
        <begin position="125"/>
        <end position="229"/>
    </location>
</feature>
<dbReference type="GO" id="GO:0010468">
    <property type="term" value="P:regulation of gene expression"/>
    <property type="evidence" value="ECO:0007669"/>
    <property type="project" value="TreeGrafter"/>
</dbReference>
<dbReference type="Proteomes" id="UP000242525">
    <property type="component" value="Unassembled WGS sequence"/>
</dbReference>
<dbReference type="AlphaFoldDB" id="A0A0J9X908"/>